<dbReference type="EMBL" id="JAPCKK010000006">
    <property type="protein sequence ID" value="MDP4095860.1"/>
    <property type="molecule type" value="Genomic_DNA"/>
</dbReference>
<accession>A0ABT9FMB0</accession>
<keyword evidence="1" id="KW-1133">Transmembrane helix</keyword>
<evidence type="ECO:0000313" key="3">
    <source>
        <dbReference type="Proteomes" id="UP001241848"/>
    </source>
</evidence>
<name>A0ABT9FMB0_9BACL</name>
<keyword evidence="3" id="KW-1185">Reference proteome</keyword>
<dbReference type="Pfam" id="PF16935">
    <property type="entry name" value="Hol_Tox"/>
    <property type="match status" value="1"/>
</dbReference>
<evidence type="ECO:0000313" key="2">
    <source>
        <dbReference type="EMBL" id="MDP4095860.1"/>
    </source>
</evidence>
<comment type="caution">
    <text evidence="2">The sequence shown here is derived from an EMBL/GenBank/DDBJ whole genome shotgun (WGS) entry which is preliminary data.</text>
</comment>
<dbReference type="RefSeq" id="WP_305753493.1">
    <property type="nucleotide sequence ID" value="NZ_JAPCKK010000006.1"/>
</dbReference>
<dbReference type="InterPro" id="IPR031616">
    <property type="entry name" value="BsrE-like"/>
</dbReference>
<dbReference type="Proteomes" id="UP001241848">
    <property type="component" value="Unassembled WGS sequence"/>
</dbReference>
<evidence type="ECO:0000256" key="1">
    <source>
        <dbReference type="SAM" id="Phobius"/>
    </source>
</evidence>
<sequence length="37" mass="3919">MEVYQAVSLMIAFGALIVALIGVIVTIVIALNQSTKK</sequence>
<feature type="transmembrane region" description="Helical" evidence="1">
    <location>
        <begin position="6"/>
        <end position="31"/>
    </location>
</feature>
<keyword evidence="1" id="KW-0472">Membrane</keyword>
<keyword evidence="1" id="KW-0812">Transmembrane</keyword>
<organism evidence="2 3">
    <name type="scientific">Paenibacillus zeirhizosphaerae</name>
    <dbReference type="NCBI Taxonomy" id="2987519"/>
    <lineage>
        <taxon>Bacteria</taxon>
        <taxon>Bacillati</taxon>
        <taxon>Bacillota</taxon>
        <taxon>Bacilli</taxon>
        <taxon>Bacillales</taxon>
        <taxon>Paenibacillaceae</taxon>
        <taxon>Paenibacillus</taxon>
    </lineage>
</organism>
<reference evidence="2 3" key="1">
    <citation type="submission" date="2022-10" db="EMBL/GenBank/DDBJ databases">
        <title>Paenibacillus description and whole genome data of maize root bacterial community.</title>
        <authorList>
            <person name="Marton D."/>
            <person name="Farkas M."/>
            <person name="Cserhati M."/>
        </authorList>
    </citation>
    <scope>NUCLEOTIDE SEQUENCE [LARGE SCALE GENOMIC DNA]</scope>
    <source>
        <strain evidence="2 3">P96</strain>
    </source>
</reference>
<protein>
    <submittedName>
        <fullName evidence="2">Holin-like toxin</fullName>
    </submittedName>
</protein>
<proteinExistence type="predicted"/>
<gene>
    <name evidence="2" type="ORF">OIN60_03520</name>
</gene>